<organism evidence="1 2">
    <name type="scientific">Paenibacillus amylolyticus</name>
    <dbReference type="NCBI Taxonomy" id="1451"/>
    <lineage>
        <taxon>Bacteria</taxon>
        <taxon>Bacillati</taxon>
        <taxon>Bacillota</taxon>
        <taxon>Bacilli</taxon>
        <taxon>Bacillales</taxon>
        <taxon>Paenibacillaceae</taxon>
        <taxon>Paenibacillus</taxon>
    </lineage>
</organism>
<dbReference type="EMBL" id="JAVDTR010000001">
    <property type="protein sequence ID" value="MDR6721957.1"/>
    <property type="molecule type" value="Genomic_DNA"/>
</dbReference>
<accession>A0AAP5LKA7</accession>
<dbReference type="Proteomes" id="UP001254832">
    <property type="component" value="Unassembled WGS sequence"/>
</dbReference>
<reference evidence="1" key="1">
    <citation type="submission" date="2023-07" db="EMBL/GenBank/DDBJ databases">
        <title>Sorghum-associated microbial communities from plants grown in Nebraska, USA.</title>
        <authorList>
            <person name="Schachtman D."/>
        </authorList>
    </citation>
    <scope>NUCLEOTIDE SEQUENCE</scope>
    <source>
        <strain evidence="1">BE80</strain>
    </source>
</reference>
<dbReference type="AlphaFoldDB" id="A0AAP5LKA7"/>
<sequence>MSKKAAQMCFLLTHVSHELRIMKLEKELYIREYY</sequence>
<protein>
    <submittedName>
        <fullName evidence="1">Uncharacterized protein</fullName>
    </submittedName>
</protein>
<comment type="caution">
    <text evidence="1">The sequence shown here is derived from an EMBL/GenBank/DDBJ whole genome shotgun (WGS) entry which is preliminary data.</text>
</comment>
<evidence type="ECO:0000313" key="2">
    <source>
        <dbReference type="Proteomes" id="UP001254832"/>
    </source>
</evidence>
<evidence type="ECO:0000313" key="1">
    <source>
        <dbReference type="EMBL" id="MDR6721957.1"/>
    </source>
</evidence>
<proteinExistence type="predicted"/>
<name>A0AAP5LKA7_PAEAM</name>
<gene>
    <name evidence="1" type="ORF">J2W91_000405</name>
</gene>